<keyword evidence="13" id="KW-1185">Reference proteome</keyword>
<feature type="transmembrane region" description="Helical" evidence="9">
    <location>
        <begin position="128"/>
        <end position="149"/>
    </location>
</feature>
<feature type="domain" description="CBS" evidence="10">
    <location>
        <begin position="260"/>
        <end position="317"/>
    </location>
</feature>
<evidence type="ECO:0000256" key="7">
    <source>
        <dbReference type="PROSITE-ProRule" id="PRU00703"/>
    </source>
</evidence>
<dbReference type="Proteomes" id="UP000076964">
    <property type="component" value="Unassembled WGS sequence"/>
</dbReference>
<evidence type="ECO:0000259" key="10">
    <source>
        <dbReference type="PROSITE" id="PS51371"/>
    </source>
</evidence>
<feature type="domain" description="CBS" evidence="10">
    <location>
        <begin position="198"/>
        <end position="257"/>
    </location>
</feature>
<dbReference type="InterPro" id="IPR046342">
    <property type="entry name" value="CBS_dom_sf"/>
</dbReference>
<evidence type="ECO:0000256" key="4">
    <source>
        <dbReference type="ARBA" id="ARBA00022989"/>
    </source>
</evidence>
<dbReference type="GO" id="GO:0050660">
    <property type="term" value="F:flavin adenine dinucleotide binding"/>
    <property type="evidence" value="ECO:0007669"/>
    <property type="project" value="InterPro"/>
</dbReference>
<comment type="caution">
    <text evidence="12">The sequence shown here is derived from an EMBL/GenBank/DDBJ whole genome shotgun (WGS) entry which is preliminary data.</text>
</comment>
<dbReference type="Pfam" id="PF01595">
    <property type="entry name" value="CNNM"/>
    <property type="match status" value="1"/>
</dbReference>
<evidence type="ECO:0000256" key="2">
    <source>
        <dbReference type="ARBA" id="ARBA00022692"/>
    </source>
</evidence>
<reference evidence="12 13" key="1">
    <citation type="submission" date="2016-02" db="EMBL/GenBank/DDBJ databases">
        <title>Draft genome sequence of Thermodesulfatator sp. S606.</title>
        <authorList>
            <person name="Lai Q."/>
            <person name="Cao J."/>
            <person name="Dupont S."/>
            <person name="Shao Z."/>
            <person name="Jebbar M."/>
            <person name="Alain K."/>
        </authorList>
    </citation>
    <scope>NUCLEOTIDE SEQUENCE [LARGE SCALE GENOMIC DNA]</scope>
    <source>
        <strain evidence="12 13">S606</strain>
    </source>
</reference>
<evidence type="ECO:0000259" key="11">
    <source>
        <dbReference type="PROSITE" id="PS51846"/>
    </source>
</evidence>
<evidence type="ECO:0008006" key="14">
    <source>
        <dbReference type="Google" id="ProtNLM"/>
    </source>
</evidence>
<evidence type="ECO:0000256" key="9">
    <source>
        <dbReference type="SAM" id="Phobius"/>
    </source>
</evidence>
<dbReference type="PANTHER" id="PTHR22777">
    <property type="entry name" value="HEMOLYSIN-RELATED"/>
    <property type="match status" value="1"/>
</dbReference>
<evidence type="ECO:0000313" key="13">
    <source>
        <dbReference type="Proteomes" id="UP000076964"/>
    </source>
</evidence>
<dbReference type="InterPro" id="IPR016169">
    <property type="entry name" value="FAD-bd_PCMH_sub2"/>
</dbReference>
<dbReference type="InterPro" id="IPR005170">
    <property type="entry name" value="Transptr-assoc_dom"/>
</dbReference>
<dbReference type="CDD" id="cd04590">
    <property type="entry name" value="CBS_pair_CorC_HlyC_assoc"/>
    <property type="match status" value="1"/>
</dbReference>
<gene>
    <name evidence="12" type="ORF">TH606_10635</name>
</gene>
<dbReference type="Gene3D" id="3.10.580.10">
    <property type="entry name" value="CBS-domain"/>
    <property type="match status" value="1"/>
</dbReference>
<feature type="transmembrane region" description="Helical" evidence="9">
    <location>
        <begin position="88"/>
        <end position="108"/>
    </location>
</feature>
<organism evidence="12 13">
    <name type="scientific">Thermodesulfatator autotrophicus</name>
    <dbReference type="NCBI Taxonomy" id="1795632"/>
    <lineage>
        <taxon>Bacteria</taxon>
        <taxon>Pseudomonadati</taxon>
        <taxon>Thermodesulfobacteriota</taxon>
        <taxon>Thermodesulfobacteria</taxon>
        <taxon>Thermodesulfobacteriales</taxon>
        <taxon>Thermodesulfatatoraceae</taxon>
        <taxon>Thermodesulfatator</taxon>
    </lineage>
</organism>
<proteinExistence type="predicted"/>
<dbReference type="SUPFAM" id="SSF54631">
    <property type="entry name" value="CBS-domain pair"/>
    <property type="match status" value="1"/>
</dbReference>
<accession>A0A177E462</accession>
<name>A0A177E462_9BACT</name>
<dbReference type="Gene3D" id="3.30.465.10">
    <property type="match status" value="1"/>
</dbReference>
<evidence type="ECO:0000313" key="12">
    <source>
        <dbReference type="EMBL" id="OAG26757.1"/>
    </source>
</evidence>
<protein>
    <recommendedName>
        <fullName evidence="14">HlyC/CorC family transporter</fullName>
    </recommendedName>
</protein>
<evidence type="ECO:0000256" key="6">
    <source>
        <dbReference type="ARBA" id="ARBA00023136"/>
    </source>
</evidence>
<dbReference type="GO" id="GO:0005886">
    <property type="term" value="C:plasma membrane"/>
    <property type="evidence" value="ECO:0007669"/>
    <property type="project" value="TreeGrafter"/>
</dbReference>
<dbReference type="SMART" id="SM00116">
    <property type="entry name" value="CBS"/>
    <property type="match status" value="2"/>
</dbReference>
<feature type="transmembrane region" description="Helical" evidence="9">
    <location>
        <begin position="57"/>
        <end position="76"/>
    </location>
</feature>
<dbReference type="PANTHER" id="PTHR22777:SF17">
    <property type="entry name" value="UPF0053 PROTEIN SLL0260"/>
    <property type="match status" value="1"/>
</dbReference>
<evidence type="ECO:0000256" key="1">
    <source>
        <dbReference type="ARBA" id="ARBA00004141"/>
    </source>
</evidence>
<dbReference type="STRING" id="1795632.TH606_10635"/>
<keyword evidence="4 8" id="KW-1133">Transmembrane helix</keyword>
<comment type="subcellular location">
    <subcellularLocation>
        <location evidence="1">Membrane</location>
        <topology evidence="1">Multi-pass membrane protein</topology>
    </subcellularLocation>
</comment>
<dbReference type="OrthoDB" id="9798188at2"/>
<keyword evidence="6 8" id="KW-0472">Membrane</keyword>
<dbReference type="SUPFAM" id="SSF56176">
    <property type="entry name" value="FAD-binding/transporter-associated domain-like"/>
    <property type="match status" value="1"/>
</dbReference>
<dbReference type="InterPro" id="IPR044751">
    <property type="entry name" value="Ion_transp-like_CBS"/>
</dbReference>
<evidence type="ECO:0000256" key="3">
    <source>
        <dbReference type="ARBA" id="ARBA00022737"/>
    </source>
</evidence>
<dbReference type="InterPro" id="IPR036318">
    <property type="entry name" value="FAD-bd_PCMH-like_sf"/>
</dbReference>
<sequence>MIYLTGLLIFLVLLFSEAFFAGAEIALVAADENQLKKQAKKSLGAKIALKLLKKPEWLLTTTLLGLNLSVIGNSVVTTKFLLKVSPEFGGILAVFGLPPLMLLFGQMIPKSIAQQKADTMAPKVAPLVYLVSRFMYPLVWLVANLISLVTKEEGKKLPSITREEIRILVSSEETLDPREKLLISRLIDFSKKTATQVMIPLVRVKAVEKSQPLKEALKLFVETGFSRILVYRKHPDRLIGVLIALDVLGVKEMERPVSRFMREVLYVPEFKLAAELLGEMQKMGQTLAVVVNEYGQAVGIITIEDLVEEVLGEFWDEFDQKLIPYVKLAENHFLVKAWMEIEQANEELGLNIPPGDYETIGGFVLKIAGRIPKPGEIIEYQNLKIQVRRASKTALDELEIWVKSK</sequence>
<feature type="domain" description="CNNM transmembrane" evidence="11">
    <location>
        <begin position="1"/>
        <end position="182"/>
    </location>
</feature>
<dbReference type="Pfam" id="PF00571">
    <property type="entry name" value="CBS"/>
    <property type="match status" value="2"/>
</dbReference>
<keyword evidence="3" id="KW-0677">Repeat</keyword>
<dbReference type="RefSeq" id="WP_068543874.1">
    <property type="nucleotide sequence ID" value="NZ_LSFI01000073.1"/>
</dbReference>
<dbReference type="InterPro" id="IPR000644">
    <property type="entry name" value="CBS_dom"/>
</dbReference>
<dbReference type="PROSITE" id="PS51846">
    <property type="entry name" value="CNNM"/>
    <property type="match status" value="1"/>
</dbReference>
<dbReference type="PROSITE" id="PS51371">
    <property type="entry name" value="CBS"/>
    <property type="match status" value="2"/>
</dbReference>
<dbReference type="Pfam" id="PF03471">
    <property type="entry name" value="CorC_HlyC"/>
    <property type="match status" value="1"/>
</dbReference>
<dbReference type="AlphaFoldDB" id="A0A177E462"/>
<dbReference type="SMART" id="SM01091">
    <property type="entry name" value="CorC_HlyC"/>
    <property type="match status" value="1"/>
</dbReference>
<dbReference type="InterPro" id="IPR002550">
    <property type="entry name" value="CNNM"/>
</dbReference>
<evidence type="ECO:0000256" key="5">
    <source>
        <dbReference type="ARBA" id="ARBA00023122"/>
    </source>
</evidence>
<keyword evidence="2 8" id="KW-0812">Transmembrane</keyword>
<evidence type="ECO:0000256" key="8">
    <source>
        <dbReference type="PROSITE-ProRule" id="PRU01193"/>
    </source>
</evidence>
<keyword evidence="5 7" id="KW-0129">CBS domain</keyword>
<dbReference type="EMBL" id="LSFI01000073">
    <property type="protein sequence ID" value="OAG26757.1"/>
    <property type="molecule type" value="Genomic_DNA"/>
</dbReference>